<protein>
    <recommendedName>
        <fullName evidence="2">C2orf72-like C-terminal domain-containing protein</fullName>
    </recommendedName>
</protein>
<dbReference type="Proteomes" id="UP000770717">
    <property type="component" value="Unassembled WGS sequence"/>
</dbReference>
<dbReference type="OrthoDB" id="9909567at2759"/>
<evidence type="ECO:0000256" key="1">
    <source>
        <dbReference type="SAM" id="MobiDB-lite"/>
    </source>
</evidence>
<evidence type="ECO:0000259" key="2">
    <source>
        <dbReference type="Pfam" id="PF15443"/>
    </source>
</evidence>
<sequence length="283" mass="30982">MGGGRPVRALLPTCLRAVCGVYGLEDAASMARDCTESHFRELLQRFGGPQQVLLVGELWERAESRALLRDFLRELFPAELLNAGDVFNTKEPSEEGHCKGASPEPPPQTAQSRASRFGLVFFLCRPESLLLPATQRQLREILRDVRKRLTAGGAVVGVILQPGNKVDGQEITEDPACAGPAVSALLALLRDVFPLGGRCCEVRAAALIAGHAESRRQVQRAACEALTAADEQRRQKPNMKSRCFSWRRWRQKEAAHNGHLDEETALTVLSYPNGDCAETTADA</sequence>
<gene>
    <name evidence="3" type="ORF">GDO78_001628</name>
</gene>
<keyword evidence="4" id="KW-1185">Reference proteome</keyword>
<feature type="domain" description="C2orf72-like C-terminal" evidence="2">
    <location>
        <begin position="177"/>
        <end position="279"/>
    </location>
</feature>
<accession>A0A8J6FTY4</accession>
<dbReference type="PANTHER" id="PTHR35675">
    <property type="entry name" value="HYPOTHETICAL PROTEIN LOC100362216"/>
    <property type="match status" value="1"/>
</dbReference>
<dbReference type="PANTHER" id="PTHR35675:SF1">
    <property type="entry name" value="RIKEN CDNA 2810459M11 GENE"/>
    <property type="match status" value="1"/>
</dbReference>
<feature type="region of interest" description="Disordered" evidence="1">
    <location>
        <begin position="90"/>
        <end position="111"/>
    </location>
</feature>
<comment type="caution">
    <text evidence="3">The sequence shown here is derived from an EMBL/GenBank/DDBJ whole genome shotgun (WGS) entry which is preliminary data.</text>
</comment>
<dbReference type="Pfam" id="PF15443">
    <property type="entry name" value="DUF4630"/>
    <property type="match status" value="1"/>
</dbReference>
<organism evidence="3 4">
    <name type="scientific">Eleutherodactylus coqui</name>
    <name type="common">Puerto Rican coqui</name>
    <dbReference type="NCBI Taxonomy" id="57060"/>
    <lineage>
        <taxon>Eukaryota</taxon>
        <taxon>Metazoa</taxon>
        <taxon>Chordata</taxon>
        <taxon>Craniata</taxon>
        <taxon>Vertebrata</taxon>
        <taxon>Euteleostomi</taxon>
        <taxon>Amphibia</taxon>
        <taxon>Batrachia</taxon>
        <taxon>Anura</taxon>
        <taxon>Neobatrachia</taxon>
        <taxon>Hyloidea</taxon>
        <taxon>Eleutherodactylidae</taxon>
        <taxon>Eleutherodactylinae</taxon>
        <taxon>Eleutherodactylus</taxon>
        <taxon>Eleutherodactylus</taxon>
    </lineage>
</organism>
<reference evidence="3" key="1">
    <citation type="thesis" date="2020" institute="ProQuest LLC" country="789 East Eisenhower Parkway, Ann Arbor, MI, USA">
        <title>Comparative Genomics and Chromosome Evolution.</title>
        <authorList>
            <person name="Mudd A.B."/>
        </authorList>
    </citation>
    <scope>NUCLEOTIDE SEQUENCE</scope>
    <source>
        <strain evidence="3">HN-11 Male</strain>
        <tissue evidence="3">Kidney and liver</tissue>
    </source>
</reference>
<proteinExistence type="predicted"/>
<dbReference type="EMBL" id="WNTK01000001">
    <property type="protein sequence ID" value="KAG9493858.1"/>
    <property type="molecule type" value="Genomic_DNA"/>
</dbReference>
<dbReference type="InterPro" id="IPR027868">
    <property type="entry name" value="C2orf72-like_C"/>
</dbReference>
<evidence type="ECO:0000313" key="3">
    <source>
        <dbReference type="EMBL" id="KAG9493858.1"/>
    </source>
</evidence>
<name>A0A8J6FTY4_ELECQ</name>
<dbReference type="AlphaFoldDB" id="A0A8J6FTY4"/>
<evidence type="ECO:0000313" key="4">
    <source>
        <dbReference type="Proteomes" id="UP000770717"/>
    </source>
</evidence>